<accession>T1L342</accession>
<dbReference type="CDD" id="cd00143">
    <property type="entry name" value="PP2Cc"/>
    <property type="match status" value="1"/>
</dbReference>
<feature type="compositionally biased region" description="Basic and acidic residues" evidence="5">
    <location>
        <begin position="181"/>
        <end position="193"/>
    </location>
</feature>
<keyword evidence="6" id="KW-1133">Transmembrane helix</keyword>
<evidence type="ECO:0000256" key="2">
    <source>
        <dbReference type="ARBA" id="ARBA00022801"/>
    </source>
</evidence>
<comment type="similarity">
    <text evidence="4">Belongs to the PP2C family.</text>
</comment>
<dbReference type="PANTHER" id="PTHR47992">
    <property type="entry name" value="PROTEIN PHOSPHATASE"/>
    <property type="match status" value="1"/>
</dbReference>
<keyword evidence="2 4" id="KW-0378">Hydrolase</keyword>
<dbReference type="PROSITE" id="PS51746">
    <property type="entry name" value="PPM_2"/>
    <property type="match status" value="1"/>
</dbReference>
<keyword evidence="1" id="KW-0479">Metal-binding</keyword>
<reference evidence="9" key="1">
    <citation type="submission" date="2011-08" db="EMBL/GenBank/DDBJ databases">
        <authorList>
            <person name="Rombauts S."/>
        </authorList>
    </citation>
    <scope>NUCLEOTIDE SEQUENCE</scope>
    <source>
        <strain evidence="9">London</strain>
    </source>
</reference>
<dbReference type="OrthoDB" id="343114at2759"/>
<dbReference type="GO" id="GO:0046872">
    <property type="term" value="F:metal ion binding"/>
    <property type="evidence" value="ECO:0007669"/>
    <property type="project" value="UniProtKB-KW"/>
</dbReference>
<sequence length="431" mass="48666">MDSDEYEESEPLFYTFGSHFKLMLRFLVGLSINWTTIKCLLNSIRMALMRTETIILFLSLLIIYICCHSSDVWPALLIKRIPHQWLLKLKLIKVKTKNNCSTSANELLINNVGIYAIQGRRPKMEDTFSYCDESKRLGIQMFGVFDGHGGDSTSKLVQDRLFTSIIKALENASKINSHTNINDETKSEEKEECPANNESDCKTSTSSSKSWLSSEVNQGDNSYEIGPKDVSRIISKQITELDKEIVKEMKKKNDVSGTTALVAVNMIKERTLIVANVGDSRAVLCDRKGNVIPLSFDHKPQQVKEHKRIAEAGGFIQFNGVWRVAGILATSRALGDYPLKDNNFVIPDPDILSFDLDHVKPSFMILASDGLWDTFTNEEASEFVRMNLEMLQKRTWVSSRSIAQELAKSLVEQSYKKGSLDNITVIIVLFD</sequence>
<evidence type="ECO:0000256" key="3">
    <source>
        <dbReference type="ARBA" id="ARBA00022912"/>
    </source>
</evidence>
<reference evidence="8" key="2">
    <citation type="submission" date="2015-06" db="UniProtKB">
        <authorList>
            <consortium name="EnsemblMetazoa"/>
        </authorList>
    </citation>
    <scope>IDENTIFICATION</scope>
</reference>
<evidence type="ECO:0000256" key="6">
    <source>
        <dbReference type="SAM" id="Phobius"/>
    </source>
</evidence>
<dbReference type="Proteomes" id="UP000015104">
    <property type="component" value="Unassembled WGS sequence"/>
</dbReference>
<keyword evidence="9" id="KW-1185">Reference proteome</keyword>
<feature type="compositionally biased region" description="Low complexity" evidence="5">
    <location>
        <begin position="202"/>
        <end position="214"/>
    </location>
</feature>
<dbReference type="InterPro" id="IPR001932">
    <property type="entry name" value="PPM-type_phosphatase-like_dom"/>
</dbReference>
<proteinExistence type="inferred from homology"/>
<name>T1L342_TETUR</name>
<keyword evidence="6" id="KW-0472">Membrane</keyword>
<feature type="domain" description="PPM-type phosphatase" evidence="7">
    <location>
        <begin position="111"/>
        <end position="430"/>
    </location>
</feature>
<protein>
    <recommendedName>
        <fullName evidence="7">PPM-type phosphatase domain-containing protein</fullName>
    </recommendedName>
</protein>
<dbReference type="Pfam" id="PF00481">
    <property type="entry name" value="PP2C"/>
    <property type="match status" value="1"/>
</dbReference>
<evidence type="ECO:0000259" key="7">
    <source>
        <dbReference type="PROSITE" id="PS51746"/>
    </source>
</evidence>
<dbReference type="STRING" id="32264.T1L342"/>
<evidence type="ECO:0000256" key="4">
    <source>
        <dbReference type="RuleBase" id="RU003465"/>
    </source>
</evidence>
<dbReference type="EMBL" id="CAEY01001011">
    <property type="status" value="NOT_ANNOTATED_CDS"/>
    <property type="molecule type" value="Genomic_DNA"/>
</dbReference>
<keyword evidence="3 4" id="KW-0904">Protein phosphatase</keyword>
<dbReference type="PROSITE" id="PS01032">
    <property type="entry name" value="PPM_1"/>
    <property type="match status" value="1"/>
</dbReference>
<dbReference type="InterPro" id="IPR036457">
    <property type="entry name" value="PPM-type-like_dom_sf"/>
</dbReference>
<dbReference type="Gene3D" id="3.60.40.10">
    <property type="entry name" value="PPM-type phosphatase domain"/>
    <property type="match status" value="1"/>
</dbReference>
<dbReference type="EnsemblMetazoa" id="tetur35g00160.1">
    <property type="protein sequence ID" value="tetur35g00160.1"/>
    <property type="gene ID" value="tetur35g00160"/>
</dbReference>
<dbReference type="OMA" id="YICCHSS"/>
<dbReference type="InterPro" id="IPR015655">
    <property type="entry name" value="PP2C"/>
</dbReference>
<evidence type="ECO:0000256" key="5">
    <source>
        <dbReference type="SAM" id="MobiDB-lite"/>
    </source>
</evidence>
<dbReference type="eggNOG" id="KOG0698">
    <property type="taxonomic scope" value="Eukaryota"/>
</dbReference>
<keyword evidence="6" id="KW-0812">Transmembrane</keyword>
<dbReference type="KEGG" id="tut:107369907"/>
<dbReference type="AlphaFoldDB" id="T1L342"/>
<evidence type="ECO:0000256" key="1">
    <source>
        <dbReference type="ARBA" id="ARBA00022723"/>
    </source>
</evidence>
<evidence type="ECO:0000313" key="9">
    <source>
        <dbReference type="Proteomes" id="UP000015104"/>
    </source>
</evidence>
<feature type="region of interest" description="Disordered" evidence="5">
    <location>
        <begin position="179"/>
        <end position="220"/>
    </location>
</feature>
<feature type="transmembrane region" description="Helical" evidence="6">
    <location>
        <begin position="53"/>
        <end position="76"/>
    </location>
</feature>
<dbReference type="SUPFAM" id="SSF81606">
    <property type="entry name" value="PP2C-like"/>
    <property type="match status" value="1"/>
</dbReference>
<organism evidence="8 9">
    <name type="scientific">Tetranychus urticae</name>
    <name type="common">Two-spotted spider mite</name>
    <dbReference type="NCBI Taxonomy" id="32264"/>
    <lineage>
        <taxon>Eukaryota</taxon>
        <taxon>Metazoa</taxon>
        <taxon>Ecdysozoa</taxon>
        <taxon>Arthropoda</taxon>
        <taxon>Chelicerata</taxon>
        <taxon>Arachnida</taxon>
        <taxon>Acari</taxon>
        <taxon>Acariformes</taxon>
        <taxon>Trombidiformes</taxon>
        <taxon>Prostigmata</taxon>
        <taxon>Eleutherengona</taxon>
        <taxon>Raphignathae</taxon>
        <taxon>Tetranychoidea</taxon>
        <taxon>Tetranychidae</taxon>
        <taxon>Tetranychus</taxon>
    </lineage>
</organism>
<gene>
    <name evidence="8" type="primary">107369907</name>
</gene>
<dbReference type="SMART" id="SM00332">
    <property type="entry name" value="PP2Cc"/>
    <property type="match status" value="1"/>
</dbReference>
<dbReference type="InterPro" id="IPR000222">
    <property type="entry name" value="PP2C_BS"/>
</dbReference>
<dbReference type="GO" id="GO:0004722">
    <property type="term" value="F:protein serine/threonine phosphatase activity"/>
    <property type="evidence" value="ECO:0007669"/>
    <property type="project" value="InterPro"/>
</dbReference>
<evidence type="ECO:0000313" key="8">
    <source>
        <dbReference type="EnsemblMetazoa" id="tetur35g00160.1"/>
    </source>
</evidence>
<dbReference type="HOGENOM" id="CLU_013173_11_2_1"/>
<feature type="transmembrane region" description="Helical" evidence="6">
    <location>
        <begin position="22"/>
        <end position="41"/>
    </location>
</feature>